<feature type="region of interest" description="Disordered" evidence="1">
    <location>
        <begin position="1"/>
        <end position="24"/>
    </location>
</feature>
<sequence length="59" mass="6332">MNLNLNSAAAASPRPAPRMRGSLCGDATDLHASYTPRYAMPHPRTRLNIILQSSPAQDG</sequence>
<comment type="caution">
    <text evidence="2">The sequence shown here is derived from an EMBL/GenBank/DDBJ whole genome shotgun (WGS) entry which is preliminary data.</text>
</comment>
<gene>
    <name evidence="2" type="ORF">E2C01_017360</name>
</gene>
<reference evidence="2 3" key="1">
    <citation type="submission" date="2019-05" db="EMBL/GenBank/DDBJ databases">
        <title>Another draft genome of Portunus trituberculatus and its Hox gene families provides insights of decapod evolution.</title>
        <authorList>
            <person name="Jeong J.-H."/>
            <person name="Song I."/>
            <person name="Kim S."/>
            <person name="Choi T."/>
            <person name="Kim D."/>
            <person name="Ryu S."/>
            <person name="Kim W."/>
        </authorList>
    </citation>
    <scope>NUCLEOTIDE SEQUENCE [LARGE SCALE GENOMIC DNA]</scope>
    <source>
        <tissue evidence="2">Muscle</tissue>
    </source>
</reference>
<name>A0A5B7DS93_PORTR</name>
<proteinExistence type="predicted"/>
<evidence type="ECO:0000313" key="3">
    <source>
        <dbReference type="Proteomes" id="UP000324222"/>
    </source>
</evidence>
<evidence type="ECO:0000256" key="1">
    <source>
        <dbReference type="SAM" id="MobiDB-lite"/>
    </source>
</evidence>
<feature type="compositionally biased region" description="Low complexity" evidence="1">
    <location>
        <begin position="1"/>
        <end position="13"/>
    </location>
</feature>
<dbReference type="EMBL" id="VSRR010001310">
    <property type="protein sequence ID" value="MPC24280.1"/>
    <property type="molecule type" value="Genomic_DNA"/>
</dbReference>
<dbReference type="AlphaFoldDB" id="A0A5B7DS93"/>
<accession>A0A5B7DS93</accession>
<protein>
    <submittedName>
        <fullName evidence="2">Uncharacterized protein</fullName>
    </submittedName>
</protein>
<evidence type="ECO:0000313" key="2">
    <source>
        <dbReference type="EMBL" id="MPC24280.1"/>
    </source>
</evidence>
<keyword evidence="3" id="KW-1185">Reference proteome</keyword>
<organism evidence="2 3">
    <name type="scientific">Portunus trituberculatus</name>
    <name type="common">Swimming crab</name>
    <name type="synonym">Neptunus trituberculatus</name>
    <dbReference type="NCBI Taxonomy" id="210409"/>
    <lineage>
        <taxon>Eukaryota</taxon>
        <taxon>Metazoa</taxon>
        <taxon>Ecdysozoa</taxon>
        <taxon>Arthropoda</taxon>
        <taxon>Crustacea</taxon>
        <taxon>Multicrustacea</taxon>
        <taxon>Malacostraca</taxon>
        <taxon>Eumalacostraca</taxon>
        <taxon>Eucarida</taxon>
        <taxon>Decapoda</taxon>
        <taxon>Pleocyemata</taxon>
        <taxon>Brachyura</taxon>
        <taxon>Eubrachyura</taxon>
        <taxon>Portunoidea</taxon>
        <taxon>Portunidae</taxon>
        <taxon>Portuninae</taxon>
        <taxon>Portunus</taxon>
    </lineage>
</organism>
<dbReference type="Proteomes" id="UP000324222">
    <property type="component" value="Unassembled WGS sequence"/>
</dbReference>